<evidence type="ECO:0000256" key="1">
    <source>
        <dbReference type="SAM" id="MobiDB-lite"/>
    </source>
</evidence>
<gene>
    <name evidence="2" type="ORF">SDJN03_04391</name>
</gene>
<evidence type="ECO:0000313" key="3">
    <source>
        <dbReference type="Proteomes" id="UP000685013"/>
    </source>
</evidence>
<sequence length="110" mass="12387">MISLTDVWNSFPFKPSSQSPSPPLSFSSTTRYSPPINRTPAAVEQPFSFVHPFLYNCYCCGPISPFLLFSSATATVLEPNIFFSPFWRQEFFTLLGLFSGVHTNCLHKVL</sequence>
<dbReference type="Proteomes" id="UP000685013">
    <property type="component" value="Chromosome 3"/>
</dbReference>
<accession>A0AAV6NVY9</accession>
<dbReference type="EMBL" id="JAGKQH010000003">
    <property type="protein sequence ID" value="KAG6603782.1"/>
    <property type="molecule type" value="Genomic_DNA"/>
</dbReference>
<feature type="compositionally biased region" description="Low complexity" evidence="1">
    <location>
        <begin position="10"/>
        <end position="28"/>
    </location>
</feature>
<keyword evidence="3" id="KW-1185">Reference proteome</keyword>
<name>A0AAV6NVY9_9ROSI</name>
<comment type="caution">
    <text evidence="2">The sequence shown here is derived from an EMBL/GenBank/DDBJ whole genome shotgun (WGS) entry which is preliminary data.</text>
</comment>
<protein>
    <submittedName>
        <fullName evidence="2">Uncharacterized protein</fullName>
    </submittedName>
</protein>
<dbReference type="AlphaFoldDB" id="A0AAV6NVY9"/>
<proteinExistence type="predicted"/>
<organism evidence="2 3">
    <name type="scientific">Cucurbita argyrosperma subsp. sororia</name>
    <dbReference type="NCBI Taxonomy" id="37648"/>
    <lineage>
        <taxon>Eukaryota</taxon>
        <taxon>Viridiplantae</taxon>
        <taxon>Streptophyta</taxon>
        <taxon>Embryophyta</taxon>
        <taxon>Tracheophyta</taxon>
        <taxon>Spermatophyta</taxon>
        <taxon>Magnoliopsida</taxon>
        <taxon>eudicotyledons</taxon>
        <taxon>Gunneridae</taxon>
        <taxon>Pentapetalae</taxon>
        <taxon>rosids</taxon>
        <taxon>fabids</taxon>
        <taxon>Cucurbitales</taxon>
        <taxon>Cucurbitaceae</taxon>
        <taxon>Cucurbiteae</taxon>
        <taxon>Cucurbita</taxon>
    </lineage>
</organism>
<feature type="region of interest" description="Disordered" evidence="1">
    <location>
        <begin position="10"/>
        <end position="31"/>
    </location>
</feature>
<evidence type="ECO:0000313" key="2">
    <source>
        <dbReference type="EMBL" id="KAG6603782.1"/>
    </source>
</evidence>
<feature type="non-terminal residue" evidence="2">
    <location>
        <position position="1"/>
    </location>
</feature>
<reference evidence="2 3" key="1">
    <citation type="journal article" date="2021" name="Hortic Res">
        <title>The domestication of Cucurbita argyrosperma as revealed by the genome of its wild relative.</title>
        <authorList>
            <person name="Barrera-Redondo J."/>
            <person name="Sanchez-de la Vega G."/>
            <person name="Aguirre-Liguori J.A."/>
            <person name="Castellanos-Morales G."/>
            <person name="Gutierrez-Guerrero Y.T."/>
            <person name="Aguirre-Dugua X."/>
            <person name="Aguirre-Planter E."/>
            <person name="Tenaillon M.I."/>
            <person name="Lira-Saade R."/>
            <person name="Eguiarte L.E."/>
        </authorList>
    </citation>
    <scope>NUCLEOTIDE SEQUENCE [LARGE SCALE GENOMIC DNA]</scope>
    <source>
        <strain evidence="2">JBR-2021</strain>
    </source>
</reference>